<dbReference type="EC" id="2.4.-.-" evidence="2"/>
<dbReference type="InterPro" id="IPR001173">
    <property type="entry name" value="Glyco_trans_2-like"/>
</dbReference>
<name>A0AB74VEL4_CLOBE</name>
<dbReference type="PANTHER" id="PTHR22916">
    <property type="entry name" value="GLYCOSYLTRANSFERASE"/>
    <property type="match status" value="1"/>
</dbReference>
<dbReference type="GeneID" id="66347630"/>
<feature type="domain" description="Glycosyltransferase 2-like" evidence="1">
    <location>
        <begin position="9"/>
        <end position="174"/>
    </location>
</feature>
<dbReference type="SUPFAM" id="SSF53448">
    <property type="entry name" value="Nucleotide-diphospho-sugar transferases"/>
    <property type="match status" value="1"/>
</dbReference>
<evidence type="ECO:0000313" key="2">
    <source>
        <dbReference type="EMBL" id="QUN34923.1"/>
    </source>
</evidence>
<accession>A0AB74VEL4</accession>
<evidence type="ECO:0000313" key="3">
    <source>
        <dbReference type="Proteomes" id="UP000679373"/>
    </source>
</evidence>
<dbReference type="GO" id="GO:0016758">
    <property type="term" value="F:hexosyltransferase activity"/>
    <property type="evidence" value="ECO:0007669"/>
    <property type="project" value="UniProtKB-ARBA"/>
</dbReference>
<dbReference type="PANTHER" id="PTHR22916:SF3">
    <property type="entry name" value="UDP-GLCNAC:BETAGAL BETA-1,3-N-ACETYLGLUCOSAMINYLTRANSFERASE-LIKE PROTEIN 1"/>
    <property type="match status" value="1"/>
</dbReference>
<organism evidence="2 3">
    <name type="scientific">Clostridium beijerinckii</name>
    <name type="common">Clostridium MP</name>
    <dbReference type="NCBI Taxonomy" id="1520"/>
    <lineage>
        <taxon>Bacteria</taxon>
        <taxon>Bacillati</taxon>
        <taxon>Bacillota</taxon>
        <taxon>Clostridia</taxon>
        <taxon>Eubacteriales</taxon>
        <taxon>Clostridiaceae</taxon>
        <taxon>Clostridium</taxon>
    </lineage>
</organism>
<reference evidence="2" key="1">
    <citation type="submission" date="2021-04" db="EMBL/GenBank/DDBJ databases">
        <title>Complete genome sequence of the type strain Clostridium beijerinckii NRRL B-598.</title>
        <authorList>
            <person name="Sedlar K."/>
            <person name="Branska B."/>
            <person name="Bezdicek M."/>
            <person name="Nykrynova M."/>
            <person name="Lengerova M."/>
            <person name="Skutkova H."/>
            <person name="Patakova P."/>
        </authorList>
    </citation>
    <scope>NUCLEOTIDE SEQUENCE</scope>
    <source>
        <strain evidence="2">DSM 791</strain>
    </source>
</reference>
<dbReference type="EMBL" id="CP073653">
    <property type="protein sequence ID" value="QUN34923.1"/>
    <property type="molecule type" value="Genomic_DNA"/>
</dbReference>
<protein>
    <submittedName>
        <fullName evidence="2">Glycosyltransferase</fullName>
        <ecNumber evidence="2">2.4.-.-</ecNumber>
    </submittedName>
</protein>
<dbReference type="RefSeq" id="WP_077868318.1">
    <property type="nucleotide sequence ID" value="NZ_BKAK01000019.1"/>
</dbReference>
<sequence length="306" mass="36210">MEIDKPSVSILLAVYKPNETWLIEQLISLNDQTYKNLELLIYDDCPNFPVSEEYFKKHITNFRYKLMRGRKNQGSNIAFEELTKMACGDFLAYCDQDDIWEKNKIEFLVRVITKEKSVMVYSDVSVIDKDSKLIAKTLKEVRPRLKYVHGEKLFSTLFFNNCIAGCCMLVKSELAKKAMPFSKVTIHDHWIAIIASFYGSVAFFNKPLVKYRIHGNNQTGILSNVFSKEDYYNVRLIPLRQRMDEIRECIKDVDLKDIIKFYKARIDKNIFKILRYRHLSKKEAYFEILMIFIPNWLFKNIIKKLK</sequence>
<dbReference type="InterPro" id="IPR029044">
    <property type="entry name" value="Nucleotide-diphossugar_trans"/>
</dbReference>
<keyword evidence="2" id="KW-0328">Glycosyltransferase</keyword>
<keyword evidence="2" id="KW-0808">Transferase</keyword>
<dbReference type="Proteomes" id="UP000679373">
    <property type="component" value="Chromosome"/>
</dbReference>
<gene>
    <name evidence="2" type="ORF">KEC93_23865</name>
</gene>
<dbReference type="Gene3D" id="3.90.550.10">
    <property type="entry name" value="Spore Coat Polysaccharide Biosynthesis Protein SpsA, Chain A"/>
    <property type="match status" value="1"/>
</dbReference>
<dbReference type="Pfam" id="PF00535">
    <property type="entry name" value="Glycos_transf_2"/>
    <property type="match status" value="1"/>
</dbReference>
<keyword evidence="3" id="KW-1185">Reference proteome</keyword>
<dbReference type="AlphaFoldDB" id="A0AB74VEL4"/>
<proteinExistence type="predicted"/>
<evidence type="ECO:0000259" key="1">
    <source>
        <dbReference type="Pfam" id="PF00535"/>
    </source>
</evidence>